<reference evidence="16" key="2">
    <citation type="submission" date="2023-05" db="EMBL/GenBank/DDBJ databases">
        <authorList>
            <consortium name="Lawrence Berkeley National Laboratory"/>
            <person name="Steindorff A."/>
            <person name="Hensen N."/>
            <person name="Bonometti L."/>
            <person name="Westerberg I."/>
            <person name="Brannstrom I.O."/>
            <person name="Guillou S."/>
            <person name="Cros-Aarteil S."/>
            <person name="Calhoun S."/>
            <person name="Haridas S."/>
            <person name="Kuo A."/>
            <person name="Mondo S."/>
            <person name="Pangilinan J."/>
            <person name="Riley R."/>
            <person name="Labutti K."/>
            <person name="Andreopoulos B."/>
            <person name="Lipzen A."/>
            <person name="Chen C."/>
            <person name="Yanf M."/>
            <person name="Daum C."/>
            <person name="Ng V."/>
            <person name="Clum A."/>
            <person name="Ohm R."/>
            <person name="Martin F."/>
            <person name="Silar P."/>
            <person name="Natvig D."/>
            <person name="Lalanne C."/>
            <person name="Gautier V."/>
            <person name="Ament-Velasquez S.L."/>
            <person name="Kruys A."/>
            <person name="Hutchinson M.I."/>
            <person name="Powell A.J."/>
            <person name="Barry K."/>
            <person name="Miller A.N."/>
            <person name="Grigoriev I.V."/>
            <person name="Debuchy R."/>
            <person name="Gladieux P."/>
            <person name="Thoren M.H."/>
            <person name="Johannesson H."/>
        </authorList>
    </citation>
    <scope>NUCLEOTIDE SEQUENCE</scope>
    <source>
        <strain evidence="16">CBS 103.79</strain>
    </source>
</reference>
<dbReference type="SUPFAM" id="SSF56112">
    <property type="entry name" value="Protein kinase-like (PK-like)"/>
    <property type="match status" value="1"/>
</dbReference>
<feature type="domain" description="Protein kinase" evidence="15">
    <location>
        <begin position="50"/>
        <end position="387"/>
    </location>
</feature>
<evidence type="ECO:0000256" key="3">
    <source>
        <dbReference type="ARBA" id="ARBA00012513"/>
    </source>
</evidence>
<dbReference type="InterPro" id="IPR051175">
    <property type="entry name" value="CLK_kinases"/>
</dbReference>
<dbReference type="PROSITE" id="PS00109">
    <property type="entry name" value="PROTEIN_KINASE_TYR"/>
    <property type="match status" value="1"/>
</dbReference>
<keyword evidence="6" id="KW-0723">Serine/threonine-protein kinase</keyword>
<dbReference type="Proteomes" id="UP001303889">
    <property type="component" value="Unassembled WGS sequence"/>
</dbReference>
<keyword evidence="9 16" id="KW-0418">Kinase</keyword>
<proteinExistence type="predicted"/>
<evidence type="ECO:0000256" key="4">
    <source>
        <dbReference type="ARBA" id="ARBA00013948"/>
    </source>
</evidence>
<evidence type="ECO:0000256" key="8">
    <source>
        <dbReference type="ARBA" id="ARBA00022741"/>
    </source>
</evidence>
<evidence type="ECO:0000256" key="5">
    <source>
        <dbReference type="ARBA" id="ARBA00019973"/>
    </source>
</evidence>
<evidence type="ECO:0000256" key="2">
    <source>
        <dbReference type="ARBA" id="ARBA00011534"/>
    </source>
</evidence>
<keyword evidence="8" id="KW-0547">Nucleotide-binding</keyword>
<evidence type="ECO:0000256" key="12">
    <source>
        <dbReference type="ARBA" id="ARBA00033194"/>
    </source>
</evidence>
<dbReference type="PROSITE" id="PS50011">
    <property type="entry name" value="PROTEIN_KINASE_DOM"/>
    <property type="match status" value="1"/>
</dbReference>
<dbReference type="PANTHER" id="PTHR45646">
    <property type="entry name" value="SERINE/THREONINE-PROTEIN KINASE DOA-RELATED"/>
    <property type="match status" value="1"/>
</dbReference>
<accession>A0AAN6MH42</accession>
<comment type="catalytic activity">
    <reaction evidence="13">
        <text>L-threonyl-[protein] + ATP = O-phospho-L-threonyl-[protein] + ADP + H(+)</text>
        <dbReference type="Rhea" id="RHEA:46608"/>
        <dbReference type="Rhea" id="RHEA-COMP:11060"/>
        <dbReference type="Rhea" id="RHEA-COMP:11605"/>
        <dbReference type="ChEBI" id="CHEBI:15378"/>
        <dbReference type="ChEBI" id="CHEBI:30013"/>
        <dbReference type="ChEBI" id="CHEBI:30616"/>
        <dbReference type="ChEBI" id="CHEBI:61977"/>
        <dbReference type="ChEBI" id="CHEBI:456216"/>
        <dbReference type="EC" id="2.7.11.1"/>
    </reaction>
</comment>
<evidence type="ECO:0000256" key="14">
    <source>
        <dbReference type="ARBA" id="ARBA00048679"/>
    </source>
</evidence>
<dbReference type="GO" id="GO:0005524">
    <property type="term" value="F:ATP binding"/>
    <property type="evidence" value="ECO:0007669"/>
    <property type="project" value="UniProtKB-KW"/>
</dbReference>
<comment type="catalytic activity">
    <reaction evidence="14">
        <text>L-seryl-[protein] + ATP = O-phospho-L-seryl-[protein] + ADP + H(+)</text>
        <dbReference type="Rhea" id="RHEA:17989"/>
        <dbReference type="Rhea" id="RHEA-COMP:9863"/>
        <dbReference type="Rhea" id="RHEA-COMP:11604"/>
        <dbReference type="ChEBI" id="CHEBI:15378"/>
        <dbReference type="ChEBI" id="CHEBI:29999"/>
        <dbReference type="ChEBI" id="CHEBI:30616"/>
        <dbReference type="ChEBI" id="CHEBI:83421"/>
        <dbReference type="ChEBI" id="CHEBI:456216"/>
        <dbReference type="EC" id="2.7.11.1"/>
    </reaction>
</comment>
<dbReference type="AlphaFoldDB" id="A0AAN6MH42"/>
<dbReference type="EC" id="2.7.11.1" evidence="3"/>
<dbReference type="GO" id="GO:0004674">
    <property type="term" value="F:protein serine/threonine kinase activity"/>
    <property type="evidence" value="ECO:0007669"/>
    <property type="project" value="UniProtKB-KW"/>
</dbReference>
<evidence type="ECO:0000256" key="1">
    <source>
        <dbReference type="ARBA" id="ARBA00003747"/>
    </source>
</evidence>
<comment type="function">
    <text evidence="1">Component of the EKC/KEOPS complex that is required for the formation of a threonylcarbamoyl group on adenosine at position 37 (t(6)A37) in tRNAs that read codons beginning with adenine. The complex is probably involved in the transfer of the threonylcarbamoyl moiety of threonylcarbamoyl-AMP (TC-AMP) to the N6 group of A37. BUD32 has ATPase activity in the context of the EKC/KEOPS complex and likely plays a supporting role to the catalytic subunit KAE1. The EKC/KEOPS complex also promotes both telomere uncapping and telomere elongation. The complex is required for efficient recruitment of transcriptional coactivators.</text>
</comment>
<evidence type="ECO:0000313" key="17">
    <source>
        <dbReference type="Proteomes" id="UP001303889"/>
    </source>
</evidence>
<evidence type="ECO:0000313" key="16">
    <source>
        <dbReference type="EMBL" id="KAK3900751.1"/>
    </source>
</evidence>
<protein>
    <recommendedName>
        <fullName evidence="5">EKC/KEOPS complex subunit BUD32</fullName>
        <ecNumber evidence="3">2.7.11.1</ecNumber>
    </recommendedName>
    <alternativeName>
        <fullName evidence="11 12">Atypical Serine/threonine protein kinase BUD32</fullName>
    </alternativeName>
    <alternativeName>
        <fullName evidence="4">EKC/KEOPS complex subunit bud32</fullName>
    </alternativeName>
</protein>
<keyword evidence="7" id="KW-0808">Transferase</keyword>
<dbReference type="InterPro" id="IPR011009">
    <property type="entry name" value="Kinase-like_dom_sf"/>
</dbReference>
<dbReference type="InterPro" id="IPR000719">
    <property type="entry name" value="Prot_kinase_dom"/>
</dbReference>
<dbReference type="GO" id="GO:0043484">
    <property type="term" value="P:regulation of RNA splicing"/>
    <property type="evidence" value="ECO:0007669"/>
    <property type="project" value="TreeGrafter"/>
</dbReference>
<organism evidence="16 17">
    <name type="scientific">Staphylotrichum tortipilum</name>
    <dbReference type="NCBI Taxonomy" id="2831512"/>
    <lineage>
        <taxon>Eukaryota</taxon>
        <taxon>Fungi</taxon>
        <taxon>Dikarya</taxon>
        <taxon>Ascomycota</taxon>
        <taxon>Pezizomycotina</taxon>
        <taxon>Sordariomycetes</taxon>
        <taxon>Sordariomycetidae</taxon>
        <taxon>Sordariales</taxon>
        <taxon>Chaetomiaceae</taxon>
        <taxon>Staphylotrichum</taxon>
    </lineage>
</organism>
<name>A0AAN6MH42_9PEZI</name>
<keyword evidence="17" id="KW-1185">Reference proteome</keyword>
<evidence type="ECO:0000256" key="9">
    <source>
        <dbReference type="ARBA" id="ARBA00022777"/>
    </source>
</evidence>
<evidence type="ECO:0000256" key="11">
    <source>
        <dbReference type="ARBA" id="ARBA00030980"/>
    </source>
</evidence>
<dbReference type="Pfam" id="PF00069">
    <property type="entry name" value="Pkinase"/>
    <property type="match status" value="1"/>
</dbReference>
<dbReference type="InterPro" id="IPR008266">
    <property type="entry name" value="Tyr_kinase_AS"/>
</dbReference>
<gene>
    <name evidence="16" type="ORF">C8A05DRAFT_16977</name>
</gene>
<sequence length="402" mass="45514">MATSRTARIFPSDGFEAIPLGEEVEEETVPDYKGERFYPVQLGQVFQSRYQVVAKLGYGTASTIWLCRDLTEDRYLALKVCIRGHDATTVDNEVAVSQHIKSIDADHPGKQLLRVVLDQFHITGPHGAHQCLLFEPLGISFTKFRNRFPEGGLPVELLQQTLQLVLLGLDFLHQAGVVHTDISPNNILLGIHDISVFSDMEQHELEHPSPRKLLPDRTIYRSQTMPITYGPMTICDFGAAKMGDRHGGDVMPGVYRAPEIIMGLEWDSKIDIWSVGVMVWDLFEGRRLFGAIKDGHLNDELHLAEMVSLMGPPPKEFLARSDKCRKYWDAEGNWIAATPIPDQSLESRETRLQGQDKELLLAFVRKILRWLPEERPAAQDIYEHEFLVQHSNEPEEDEGGII</sequence>
<evidence type="ECO:0000256" key="6">
    <source>
        <dbReference type="ARBA" id="ARBA00022527"/>
    </source>
</evidence>
<evidence type="ECO:0000256" key="10">
    <source>
        <dbReference type="ARBA" id="ARBA00022840"/>
    </source>
</evidence>
<dbReference type="SMART" id="SM00220">
    <property type="entry name" value="S_TKc"/>
    <property type="match status" value="1"/>
</dbReference>
<dbReference type="GO" id="GO:0005634">
    <property type="term" value="C:nucleus"/>
    <property type="evidence" value="ECO:0007669"/>
    <property type="project" value="TreeGrafter"/>
</dbReference>
<comment type="caution">
    <text evidence="16">The sequence shown here is derived from an EMBL/GenBank/DDBJ whole genome shotgun (WGS) entry which is preliminary data.</text>
</comment>
<keyword evidence="10" id="KW-0067">ATP-binding</keyword>
<comment type="subunit">
    <text evidence="2">Component of the EKC/KEOPS complex composed of at least BUD32, CGI121, GON7, KAE1 and PCC1; the whole complex dimerizes.</text>
</comment>
<evidence type="ECO:0000256" key="13">
    <source>
        <dbReference type="ARBA" id="ARBA00047899"/>
    </source>
</evidence>
<dbReference type="PANTHER" id="PTHR45646:SF11">
    <property type="entry name" value="SERINE_THREONINE-PROTEIN KINASE DOA"/>
    <property type="match status" value="1"/>
</dbReference>
<evidence type="ECO:0000259" key="15">
    <source>
        <dbReference type="PROSITE" id="PS50011"/>
    </source>
</evidence>
<dbReference type="EMBL" id="MU855641">
    <property type="protein sequence ID" value="KAK3900751.1"/>
    <property type="molecule type" value="Genomic_DNA"/>
</dbReference>
<dbReference type="Gene3D" id="3.30.200.20">
    <property type="entry name" value="Phosphorylase Kinase, domain 1"/>
    <property type="match status" value="1"/>
</dbReference>
<reference evidence="16" key="1">
    <citation type="journal article" date="2023" name="Mol. Phylogenet. Evol.">
        <title>Genome-scale phylogeny and comparative genomics of the fungal order Sordariales.</title>
        <authorList>
            <person name="Hensen N."/>
            <person name="Bonometti L."/>
            <person name="Westerberg I."/>
            <person name="Brannstrom I.O."/>
            <person name="Guillou S."/>
            <person name="Cros-Aarteil S."/>
            <person name="Calhoun S."/>
            <person name="Haridas S."/>
            <person name="Kuo A."/>
            <person name="Mondo S."/>
            <person name="Pangilinan J."/>
            <person name="Riley R."/>
            <person name="LaButti K."/>
            <person name="Andreopoulos B."/>
            <person name="Lipzen A."/>
            <person name="Chen C."/>
            <person name="Yan M."/>
            <person name="Daum C."/>
            <person name="Ng V."/>
            <person name="Clum A."/>
            <person name="Steindorff A."/>
            <person name="Ohm R.A."/>
            <person name="Martin F."/>
            <person name="Silar P."/>
            <person name="Natvig D.O."/>
            <person name="Lalanne C."/>
            <person name="Gautier V."/>
            <person name="Ament-Velasquez S.L."/>
            <person name="Kruys A."/>
            <person name="Hutchinson M.I."/>
            <person name="Powell A.J."/>
            <person name="Barry K."/>
            <person name="Miller A.N."/>
            <person name="Grigoriev I.V."/>
            <person name="Debuchy R."/>
            <person name="Gladieux P."/>
            <person name="Hiltunen Thoren M."/>
            <person name="Johannesson H."/>
        </authorList>
    </citation>
    <scope>NUCLEOTIDE SEQUENCE</scope>
    <source>
        <strain evidence="16">CBS 103.79</strain>
    </source>
</reference>
<evidence type="ECO:0000256" key="7">
    <source>
        <dbReference type="ARBA" id="ARBA00022679"/>
    </source>
</evidence>
<dbReference type="Gene3D" id="1.10.510.10">
    <property type="entry name" value="Transferase(Phosphotransferase) domain 1"/>
    <property type="match status" value="1"/>
</dbReference>